<evidence type="ECO:0000313" key="2">
    <source>
        <dbReference type="Proteomes" id="UP000013827"/>
    </source>
</evidence>
<dbReference type="GO" id="GO:0006644">
    <property type="term" value="P:phospholipid metabolic process"/>
    <property type="evidence" value="ECO:0007669"/>
    <property type="project" value="InterPro"/>
</dbReference>
<dbReference type="InterPro" id="IPR036444">
    <property type="entry name" value="PLipase_A2_dom_sf"/>
</dbReference>
<reference evidence="1" key="2">
    <citation type="submission" date="2024-10" db="UniProtKB">
        <authorList>
            <consortium name="EnsemblProtists"/>
        </authorList>
    </citation>
    <scope>IDENTIFICATION</scope>
</reference>
<dbReference type="AlphaFoldDB" id="A0A0D3KPK7"/>
<dbReference type="GeneID" id="17282961"/>
<dbReference type="Proteomes" id="UP000013827">
    <property type="component" value="Unassembled WGS sequence"/>
</dbReference>
<name>A0A0D3KPK7_EMIH1</name>
<dbReference type="HOGENOM" id="CLU_2054122_0_0_1"/>
<sequence length="120" mass="13310">MPIIRLAGAHVRLPASSVTPVDCIDACARTHDICCGQEGAAICPTSCQPVIVQCTDTCPASLMKYAMPALTGLYKDYGEIRGKGYAYDTRENRYRQYAAEREVIWMQDAQRISKYLATNQ</sequence>
<organism evidence="1 2">
    <name type="scientific">Emiliania huxleyi (strain CCMP1516)</name>
    <dbReference type="NCBI Taxonomy" id="280463"/>
    <lineage>
        <taxon>Eukaryota</taxon>
        <taxon>Haptista</taxon>
        <taxon>Haptophyta</taxon>
        <taxon>Prymnesiophyceae</taxon>
        <taxon>Isochrysidales</taxon>
        <taxon>Noelaerhabdaceae</taxon>
        <taxon>Emiliania</taxon>
    </lineage>
</organism>
<proteinExistence type="predicted"/>
<dbReference type="PaxDb" id="2903-EOD37692"/>
<dbReference type="GO" id="GO:0004623">
    <property type="term" value="F:phospholipase A2 activity"/>
    <property type="evidence" value="ECO:0007669"/>
    <property type="project" value="InterPro"/>
</dbReference>
<reference evidence="2" key="1">
    <citation type="journal article" date="2013" name="Nature">
        <title>Pan genome of the phytoplankton Emiliania underpins its global distribution.</title>
        <authorList>
            <person name="Read B.A."/>
            <person name="Kegel J."/>
            <person name="Klute M.J."/>
            <person name="Kuo A."/>
            <person name="Lefebvre S.C."/>
            <person name="Maumus F."/>
            <person name="Mayer C."/>
            <person name="Miller J."/>
            <person name="Monier A."/>
            <person name="Salamov A."/>
            <person name="Young J."/>
            <person name="Aguilar M."/>
            <person name="Claverie J.M."/>
            <person name="Frickenhaus S."/>
            <person name="Gonzalez K."/>
            <person name="Herman E.K."/>
            <person name="Lin Y.C."/>
            <person name="Napier J."/>
            <person name="Ogata H."/>
            <person name="Sarno A.F."/>
            <person name="Shmutz J."/>
            <person name="Schroeder D."/>
            <person name="de Vargas C."/>
            <person name="Verret F."/>
            <person name="von Dassow P."/>
            <person name="Valentin K."/>
            <person name="Van de Peer Y."/>
            <person name="Wheeler G."/>
            <person name="Dacks J.B."/>
            <person name="Delwiche C.F."/>
            <person name="Dyhrman S.T."/>
            <person name="Glockner G."/>
            <person name="John U."/>
            <person name="Richards T."/>
            <person name="Worden A.Z."/>
            <person name="Zhang X."/>
            <person name="Grigoriev I.V."/>
            <person name="Allen A.E."/>
            <person name="Bidle K."/>
            <person name="Borodovsky M."/>
            <person name="Bowler C."/>
            <person name="Brownlee C."/>
            <person name="Cock J.M."/>
            <person name="Elias M."/>
            <person name="Gladyshev V.N."/>
            <person name="Groth M."/>
            <person name="Guda C."/>
            <person name="Hadaegh A."/>
            <person name="Iglesias-Rodriguez M.D."/>
            <person name="Jenkins J."/>
            <person name="Jones B.M."/>
            <person name="Lawson T."/>
            <person name="Leese F."/>
            <person name="Lindquist E."/>
            <person name="Lobanov A."/>
            <person name="Lomsadze A."/>
            <person name="Malik S.B."/>
            <person name="Marsh M.E."/>
            <person name="Mackinder L."/>
            <person name="Mock T."/>
            <person name="Mueller-Roeber B."/>
            <person name="Pagarete A."/>
            <person name="Parker M."/>
            <person name="Probert I."/>
            <person name="Quesneville H."/>
            <person name="Raines C."/>
            <person name="Rensing S.A."/>
            <person name="Riano-Pachon D.M."/>
            <person name="Richier S."/>
            <person name="Rokitta S."/>
            <person name="Shiraiwa Y."/>
            <person name="Soanes D.M."/>
            <person name="van der Giezen M."/>
            <person name="Wahlund T.M."/>
            <person name="Williams B."/>
            <person name="Wilson W."/>
            <person name="Wolfe G."/>
            <person name="Wurch L.L."/>
        </authorList>
    </citation>
    <scope>NUCLEOTIDE SEQUENCE</scope>
</reference>
<keyword evidence="2" id="KW-1185">Reference proteome</keyword>
<dbReference type="Gene3D" id="1.20.90.10">
    <property type="entry name" value="Phospholipase A2 domain"/>
    <property type="match status" value="1"/>
</dbReference>
<dbReference type="GO" id="GO:0050482">
    <property type="term" value="P:arachidonate secretion"/>
    <property type="evidence" value="ECO:0007669"/>
    <property type="project" value="InterPro"/>
</dbReference>
<dbReference type="EnsemblProtists" id="EOD37692">
    <property type="protein sequence ID" value="EOD37692"/>
    <property type="gene ID" value="EMIHUDRAFT_225278"/>
</dbReference>
<dbReference type="RefSeq" id="XP_005790121.1">
    <property type="nucleotide sequence ID" value="XM_005790064.1"/>
</dbReference>
<dbReference type="KEGG" id="ehx:EMIHUDRAFT_225278"/>
<evidence type="ECO:0000313" key="1">
    <source>
        <dbReference type="EnsemblProtists" id="EOD37692"/>
    </source>
</evidence>
<protein>
    <recommendedName>
        <fullName evidence="3">4Fe-4S ferredoxin-type domain-containing protein</fullName>
    </recommendedName>
</protein>
<evidence type="ECO:0008006" key="3">
    <source>
        <dbReference type="Google" id="ProtNLM"/>
    </source>
</evidence>
<accession>A0A0D3KPK7</accession>